<dbReference type="RefSeq" id="WP_042225681.1">
    <property type="nucleotide sequence ID" value="NZ_CP026520.1"/>
</dbReference>
<comment type="similarity">
    <text evidence="1">Belongs to the LysR transcriptional regulatory family.</text>
</comment>
<dbReference type="KEGG" id="pchi:PC41400_15375"/>
<evidence type="ECO:0000259" key="5">
    <source>
        <dbReference type="PROSITE" id="PS50931"/>
    </source>
</evidence>
<dbReference type="Pfam" id="PF00126">
    <property type="entry name" value="HTH_1"/>
    <property type="match status" value="1"/>
</dbReference>
<proteinExistence type="inferred from homology"/>
<dbReference type="PANTHER" id="PTHR30126:SF40">
    <property type="entry name" value="HTH-TYPE TRANSCRIPTIONAL REGULATOR GLTR"/>
    <property type="match status" value="1"/>
</dbReference>
<evidence type="ECO:0000256" key="1">
    <source>
        <dbReference type="ARBA" id="ARBA00009437"/>
    </source>
</evidence>
<evidence type="ECO:0000256" key="2">
    <source>
        <dbReference type="ARBA" id="ARBA00023015"/>
    </source>
</evidence>
<dbReference type="OrthoDB" id="8479357at2"/>
<reference evidence="6 9" key="2">
    <citation type="submission" date="2022-05" db="EMBL/GenBank/DDBJ databases">
        <title>Genome Sequencing of Bee-Associated Microbes.</title>
        <authorList>
            <person name="Dunlap C."/>
        </authorList>
    </citation>
    <scope>NUCLEOTIDE SEQUENCE [LARGE SCALE GENOMIC DNA]</scope>
    <source>
        <strain evidence="6 9">NRRL B-23120</strain>
    </source>
</reference>
<dbReference type="SUPFAM" id="SSF53850">
    <property type="entry name" value="Periplasmic binding protein-like II"/>
    <property type="match status" value="1"/>
</dbReference>
<dbReference type="SUPFAM" id="SSF46785">
    <property type="entry name" value="Winged helix' DNA-binding domain"/>
    <property type="match status" value="1"/>
</dbReference>
<dbReference type="Proteomes" id="UP000288943">
    <property type="component" value="Chromosome"/>
</dbReference>
<dbReference type="CDD" id="cd08442">
    <property type="entry name" value="PBP2_YofA_SoxR_like"/>
    <property type="match status" value="1"/>
</dbReference>
<name>A0A410WX81_9BACL</name>
<dbReference type="InterPro" id="IPR005119">
    <property type="entry name" value="LysR_subst-bd"/>
</dbReference>
<evidence type="ECO:0000313" key="8">
    <source>
        <dbReference type="Proteomes" id="UP000288943"/>
    </source>
</evidence>
<dbReference type="PROSITE" id="PS50931">
    <property type="entry name" value="HTH_LYSR"/>
    <property type="match status" value="1"/>
</dbReference>
<sequence>MESGDLKIFRTVAREGSITKAAHILNYVQSNVTNRIQLLETELGTQLFYRSSKGMKLTAAGQNLLGYADKIVVLLEEAVKSAQATDIPKGPLRLGSLETTAAIHLPQLLTRYHGLYPEVELSLITSDSHRLIRKIKDYELDGAFVYGPVSQEELECQPAFEEELVLISEPKETDLAGLLKKPLLFFGSGCSHRDRVERLLAKEGVEARHMIEFGTLEAIIGGVSAGLGVSLLPRSSISRIVQAREVYLHPIPEEFREINVVFIYRKDLFKTEAFKVFLDFLRSEGTGRE</sequence>
<dbReference type="Gene3D" id="3.40.190.290">
    <property type="match status" value="1"/>
</dbReference>
<dbReference type="AlphaFoldDB" id="A0A410WX81"/>
<keyword evidence="9" id="KW-1185">Reference proteome</keyword>
<dbReference type="InterPro" id="IPR036390">
    <property type="entry name" value="WH_DNA-bd_sf"/>
</dbReference>
<evidence type="ECO:0000313" key="9">
    <source>
        <dbReference type="Proteomes" id="UP001527202"/>
    </source>
</evidence>
<dbReference type="InterPro" id="IPR000847">
    <property type="entry name" value="LysR_HTH_N"/>
</dbReference>
<dbReference type="InterPro" id="IPR036388">
    <property type="entry name" value="WH-like_DNA-bd_sf"/>
</dbReference>
<reference evidence="7 8" key="1">
    <citation type="submission" date="2018-01" db="EMBL/GenBank/DDBJ databases">
        <title>The whole genome sequencing and assembly of Paenibacillus chitinolyticus KCCM 41400 strain.</title>
        <authorList>
            <person name="Kim J.-Y."/>
            <person name="Park M.-K."/>
            <person name="Lee Y.-J."/>
            <person name="Yi H."/>
            <person name="Bahn Y.-S."/>
            <person name="Kim J.F."/>
            <person name="Lee D.-W."/>
        </authorList>
    </citation>
    <scope>NUCLEOTIDE SEQUENCE [LARGE SCALE GENOMIC DNA]</scope>
    <source>
        <strain evidence="7 8">KCCM 41400</strain>
    </source>
</reference>
<dbReference type="EMBL" id="CP026520">
    <property type="protein sequence ID" value="QAV18984.1"/>
    <property type="molecule type" value="Genomic_DNA"/>
</dbReference>
<keyword evidence="3" id="KW-0238">DNA-binding</keyword>
<dbReference type="PANTHER" id="PTHR30126">
    <property type="entry name" value="HTH-TYPE TRANSCRIPTIONAL REGULATOR"/>
    <property type="match status" value="1"/>
</dbReference>
<evidence type="ECO:0000313" key="7">
    <source>
        <dbReference type="EMBL" id="QAV18984.1"/>
    </source>
</evidence>
<keyword evidence="2" id="KW-0805">Transcription regulation</keyword>
<evidence type="ECO:0000256" key="3">
    <source>
        <dbReference type="ARBA" id="ARBA00023125"/>
    </source>
</evidence>
<dbReference type="EMBL" id="JAMDMJ010000029">
    <property type="protein sequence ID" value="MCY9598399.1"/>
    <property type="molecule type" value="Genomic_DNA"/>
</dbReference>
<dbReference type="FunFam" id="1.10.10.10:FF:000001">
    <property type="entry name" value="LysR family transcriptional regulator"/>
    <property type="match status" value="1"/>
</dbReference>
<evidence type="ECO:0000256" key="4">
    <source>
        <dbReference type="ARBA" id="ARBA00023163"/>
    </source>
</evidence>
<dbReference type="GO" id="GO:0000976">
    <property type="term" value="F:transcription cis-regulatory region binding"/>
    <property type="evidence" value="ECO:0007669"/>
    <property type="project" value="TreeGrafter"/>
</dbReference>
<evidence type="ECO:0000313" key="6">
    <source>
        <dbReference type="EMBL" id="MCY9598399.1"/>
    </source>
</evidence>
<gene>
    <name evidence="6" type="ORF">M5X16_21865</name>
    <name evidence="7" type="ORF">PC41400_15375</name>
</gene>
<dbReference type="PRINTS" id="PR00039">
    <property type="entry name" value="HTHLYSR"/>
</dbReference>
<dbReference type="Gene3D" id="1.10.10.10">
    <property type="entry name" value="Winged helix-like DNA-binding domain superfamily/Winged helix DNA-binding domain"/>
    <property type="match status" value="1"/>
</dbReference>
<accession>A0A410WX81</accession>
<keyword evidence="4" id="KW-0804">Transcription</keyword>
<feature type="domain" description="HTH lysR-type" evidence="5">
    <location>
        <begin position="1"/>
        <end position="58"/>
    </location>
</feature>
<dbReference type="Pfam" id="PF03466">
    <property type="entry name" value="LysR_substrate"/>
    <property type="match status" value="1"/>
</dbReference>
<organism evidence="7 8">
    <name type="scientific">Paenibacillus chitinolyticus</name>
    <dbReference type="NCBI Taxonomy" id="79263"/>
    <lineage>
        <taxon>Bacteria</taxon>
        <taxon>Bacillati</taxon>
        <taxon>Bacillota</taxon>
        <taxon>Bacilli</taxon>
        <taxon>Bacillales</taxon>
        <taxon>Paenibacillaceae</taxon>
        <taxon>Paenibacillus</taxon>
    </lineage>
</organism>
<dbReference type="Proteomes" id="UP001527202">
    <property type="component" value="Unassembled WGS sequence"/>
</dbReference>
<dbReference type="GO" id="GO:0003700">
    <property type="term" value="F:DNA-binding transcription factor activity"/>
    <property type="evidence" value="ECO:0007669"/>
    <property type="project" value="InterPro"/>
</dbReference>
<protein>
    <submittedName>
        <fullName evidence="7">LysR family transcriptional regulator</fullName>
    </submittedName>
</protein>
<dbReference type="GeneID" id="95376194"/>